<evidence type="ECO:0000256" key="8">
    <source>
        <dbReference type="ARBA" id="ARBA00022842"/>
    </source>
</evidence>
<sequence>MNKDEIIVFLKENKPYIEQQFGVVRIGLFGSYVRGNAHEDSDIDIAVEMRDEHIFRNFFSLERYLKEHLKKEIDLGIMETIKPLVRQRVLKEIIYV</sequence>
<evidence type="ECO:0000256" key="3">
    <source>
        <dbReference type="ARBA" id="ARBA00022679"/>
    </source>
</evidence>
<dbReference type="GO" id="GO:0005524">
    <property type="term" value="F:ATP binding"/>
    <property type="evidence" value="ECO:0007669"/>
    <property type="project" value="UniProtKB-KW"/>
</dbReference>
<accession>A0A7C4VRS0</accession>
<comment type="cofactor">
    <cofactor evidence="1">
        <name>Mg(2+)</name>
        <dbReference type="ChEBI" id="CHEBI:18420"/>
    </cofactor>
</comment>
<proteinExistence type="inferred from homology"/>
<comment type="caution">
    <text evidence="11">The sequence shown here is derived from an EMBL/GenBank/DDBJ whole genome shotgun (WGS) entry which is preliminary data.</text>
</comment>
<dbReference type="GO" id="GO:0046872">
    <property type="term" value="F:metal ion binding"/>
    <property type="evidence" value="ECO:0007669"/>
    <property type="project" value="UniProtKB-KW"/>
</dbReference>
<gene>
    <name evidence="11" type="ORF">ENS29_12250</name>
</gene>
<keyword evidence="2" id="KW-1277">Toxin-antitoxin system</keyword>
<dbReference type="PANTHER" id="PTHR33571:SF14">
    <property type="entry name" value="PROTEIN ADENYLYLTRANSFERASE MJ0435-RELATED"/>
    <property type="match status" value="1"/>
</dbReference>
<evidence type="ECO:0000256" key="1">
    <source>
        <dbReference type="ARBA" id="ARBA00001946"/>
    </source>
</evidence>
<reference evidence="11" key="1">
    <citation type="journal article" date="2020" name="mSystems">
        <title>Genome- and Community-Level Interaction Insights into Carbon Utilization and Element Cycling Functions of Hydrothermarchaeota in Hydrothermal Sediment.</title>
        <authorList>
            <person name="Zhou Z."/>
            <person name="Liu Y."/>
            <person name="Xu W."/>
            <person name="Pan J."/>
            <person name="Luo Z.H."/>
            <person name="Li M."/>
        </authorList>
    </citation>
    <scope>NUCLEOTIDE SEQUENCE [LARGE SCALE GENOMIC DNA]</scope>
    <source>
        <strain evidence="11">SpSt-477</strain>
    </source>
</reference>
<keyword evidence="7" id="KW-0067">ATP-binding</keyword>
<dbReference type="AlphaFoldDB" id="A0A7C4VRS0"/>
<dbReference type="InterPro" id="IPR002934">
    <property type="entry name" value="Polymerase_NTP_transf_dom"/>
</dbReference>
<evidence type="ECO:0000256" key="2">
    <source>
        <dbReference type="ARBA" id="ARBA00022649"/>
    </source>
</evidence>
<dbReference type="CDD" id="cd05403">
    <property type="entry name" value="NT_KNTase_like"/>
    <property type="match status" value="1"/>
</dbReference>
<dbReference type="InterPro" id="IPR052038">
    <property type="entry name" value="Type-VII_TA_antitoxin"/>
</dbReference>
<evidence type="ECO:0000256" key="5">
    <source>
        <dbReference type="ARBA" id="ARBA00022723"/>
    </source>
</evidence>
<keyword evidence="3" id="KW-0808">Transferase</keyword>
<feature type="domain" description="Polymerase nucleotidyl transferase" evidence="10">
    <location>
        <begin position="14"/>
        <end position="96"/>
    </location>
</feature>
<keyword evidence="8" id="KW-0460">Magnesium</keyword>
<dbReference type="Pfam" id="PF01909">
    <property type="entry name" value="NTP_transf_2"/>
    <property type="match status" value="1"/>
</dbReference>
<dbReference type="EMBL" id="DSUH01000282">
    <property type="protein sequence ID" value="HGU33612.1"/>
    <property type="molecule type" value="Genomic_DNA"/>
</dbReference>
<evidence type="ECO:0000256" key="4">
    <source>
        <dbReference type="ARBA" id="ARBA00022695"/>
    </source>
</evidence>
<evidence type="ECO:0000313" key="11">
    <source>
        <dbReference type="EMBL" id="HGU33612.1"/>
    </source>
</evidence>
<dbReference type="NCBIfam" id="NF047752">
    <property type="entry name" value="MntA_antitoxin"/>
    <property type="match status" value="1"/>
</dbReference>
<evidence type="ECO:0000256" key="9">
    <source>
        <dbReference type="ARBA" id="ARBA00038276"/>
    </source>
</evidence>
<keyword evidence="5" id="KW-0479">Metal-binding</keyword>
<dbReference type="SUPFAM" id="SSF81301">
    <property type="entry name" value="Nucleotidyltransferase"/>
    <property type="match status" value="1"/>
</dbReference>
<evidence type="ECO:0000259" key="10">
    <source>
        <dbReference type="Pfam" id="PF01909"/>
    </source>
</evidence>
<comment type="similarity">
    <text evidence="9">Belongs to the MntA antitoxin family.</text>
</comment>
<protein>
    <recommendedName>
        <fullName evidence="10">Polymerase nucleotidyl transferase domain-containing protein</fullName>
    </recommendedName>
</protein>
<evidence type="ECO:0000256" key="6">
    <source>
        <dbReference type="ARBA" id="ARBA00022741"/>
    </source>
</evidence>
<evidence type="ECO:0000256" key="7">
    <source>
        <dbReference type="ARBA" id="ARBA00022840"/>
    </source>
</evidence>
<dbReference type="InterPro" id="IPR043519">
    <property type="entry name" value="NT_sf"/>
</dbReference>
<dbReference type="Gene3D" id="3.30.460.10">
    <property type="entry name" value="Beta Polymerase, domain 2"/>
    <property type="match status" value="1"/>
</dbReference>
<dbReference type="PANTHER" id="PTHR33571">
    <property type="entry name" value="SSL8005 PROTEIN"/>
    <property type="match status" value="1"/>
</dbReference>
<dbReference type="GO" id="GO:0016779">
    <property type="term" value="F:nucleotidyltransferase activity"/>
    <property type="evidence" value="ECO:0007669"/>
    <property type="project" value="UniProtKB-KW"/>
</dbReference>
<organism evidence="11">
    <name type="scientific">Desulfatirhabdium butyrativorans</name>
    <dbReference type="NCBI Taxonomy" id="340467"/>
    <lineage>
        <taxon>Bacteria</taxon>
        <taxon>Pseudomonadati</taxon>
        <taxon>Thermodesulfobacteriota</taxon>
        <taxon>Desulfobacteria</taxon>
        <taxon>Desulfobacterales</taxon>
        <taxon>Desulfatirhabdiaceae</taxon>
        <taxon>Desulfatirhabdium</taxon>
    </lineage>
</organism>
<keyword evidence="4" id="KW-0548">Nucleotidyltransferase</keyword>
<name>A0A7C4VRS0_9BACT</name>
<keyword evidence="6" id="KW-0547">Nucleotide-binding</keyword>